<proteinExistence type="inferred from homology"/>
<organism evidence="3 4">
    <name type="scientific">Coptis chinensis</name>
    <dbReference type="NCBI Taxonomy" id="261450"/>
    <lineage>
        <taxon>Eukaryota</taxon>
        <taxon>Viridiplantae</taxon>
        <taxon>Streptophyta</taxon>
        <taxon>Embryophyta</taxon>
        <taxon>Tracheophyta</taxon>
        <taxon>Spermatophyta</taxon>
        <taxon>Magnoliopsida</taxon>
        <taxon>Ranunculales</taxon>
        <taxon>Ranunculaceae</taxon>
        <taxon>Coptidoideae</taxon>
        <taxon>Coptis</taxon>
    </lineage>
</organism>
<dbReference type="Pfam" id="PF13839">
    <property type="entry name" value="PC-Esterase"/>
    <property type="match status" value="1"/>
</dbReference>
<dbReference type="Proteomes" id="UP000631114">
    <property type="component" value="Unassembled WGS sequence"/>
</dbReference>
<keyword evidence="4" id="KW-1185">Reference proteome</keyword>
<comment type="similarity">
    <text evidence="1">Belongs to the PC-esterase family. TBL subfamily.</text>
</comment>
<reference evidence="3 4" key="1">
    <citation type="submission" date="2020-10" db="EMBL/GenBank/DDBJ databases">
        <title>The Coptis chinensis genome and diversification of protoberbering-type alkaloids.</title>
        <authorList>
            <person name="Wang B."/>
            <person name="Shu S."/>
            <person name="Song C."/>
            <person name="Liu Y."/>
        </authorList>
    </citation>
    <scope>NUCLEOTIDE SEQUENCE [LARGE SCALE GENOMIC DNA]</scope>
    <source>
        <strain evidence="3">HL-2020</strain>
        <tissue evidence="3">Leaf</tissue>
    </source>
</reference>
<feature type="domain" description="Trichome birefringence-like C-terminal" evidence="2">
    <location>
        <begin position="5"/>
        <end position="119"/>
    </location>
</feature>
<dbReference type="PANTHER" id="PTHR32285">
    <property type="entry name" value="PROTEIN TRICHOME BIREFRINGENCE-LIKE 9-RELATED"/>
    <property type="match status" value="1"/>
</dbReference>
<dbReference type="InterPro" id="IPR029962">
    <property type="entry name" value="TBL"/>
</dbReference>
<evidence type="ECO:0000313" key="4">
    <source>
        <dbReference type="Proteomes" id="UP000631114"/>
    </source>
</evidence>
<dbReference type="GO" id="GO:0005794">
    <property type="term" value="C:Golgi apparatus"/>
    <property type="evidence" value="ECO:0007669"/>
    <property type="project" value="TreeGrafter"/>
</dbReference>
<gene>
    <name evidence="3" type="ORF">IFM89_016837</name>
</gene>
<accession>A0A835GXW5</accession>
<evidence type="ECO:0000256" key="1">
    <source>
        <dbReference type="ARBA" id="ARBA00007727"/>
    </source>
</evidence>
<dbReference type="AlphaFoldDB" id="A0A835GXW5"/>
<dbReference type="OrthoDB" id="1926468at2759"/>
<protein>
    <recommendedName>
        <fullName evidence="2">Trichome birefringence-like C-terminal domain-containing protein</fullName>
    </recommendedName>
</protein>
<dbReference type="PANTHER" id="PTHR32285:SF372">
    <property type="entry name" value="PROTEIN TRICHOME BIREFRINGENCE-LIKE 43"/>
    <property type="match status" value="1"/>
</dbReference>
<evidence type="ECO:0000259" key="2">
    <source>
        <dbReference type="Pfam" id="PF13839"/>
    </source>
</evidence>
<sequence>MGNVRFDGLSFLKKFKGKRIMFVGDSLTFDQWQSITCMLHAAVPQAEYNIVKVNDGRVSSFIFQEYNVSLMFNRNTFLVDIVSENIGTILKLDSIKGGKLWEGMDMLVVNTWHWWHHTGDAQS</sequence>
<dbReference type="InterPro" id="IPR026057">
    <property type="entry name" value="TBL_C"/>
</dbReference>
<dbReference type="GO" id="GO:0016413">
    <property type="term" value="F:O-acetyltransferase activity"/>
    <property type="evidence" value="ECO:0007669"/>
    <property type="project" value="InterPro"/>
</dbReference>
<comment type="caution">
    <text evidence="3">The sequence shown here is derived from an EMBL/GenBank/DDBJ whole genome shotgun (WGS) entry which is preliminary data.</text>
</comment>
<name>A0A835GXW5_9MAGN</name>
<dbReference type="EMBL" id="JADFTS010000009">
    <property type="protein sequence ID" value="KAF9588874.1"/>
    <property type="molecule type" value="Genomic_DNA"/>
</dbReference>
<evidence type="ECO:0000313" key="3">
    <source>
        <dbReference type="EMBL" id="KAF9588874.1"/>
    </source>
</evidence>